<dbReference type="EMBL" id="CAJVCH010220130">
    <property type="protein sequence ID" value="CAG7731804.1"/>
    <property type="molecule type" value="Genomic_DNA"/>
</dbReference>
<proteinExistence type="predicted"/>
<feature type="non-terminal residue" evidence="1">
    <location>
        <position position="20"/>
    </location>
</feature>
<keyword evidence="2" id="KW-1185">Reference proteome</keyword>
<evidence type="ECO:0000313" key="2">
    <source>
        <dbReference type="Proteomes" id="UP000708208"/>
    </source>
</evidence>
<comment type="caution">
    <text evidence="1">The sequence shown here is derived from an EMBL/GenBank/DDBJ whole genome shotgun (WGS) entry which is preliminary data.</text>
</comment>
<evidence type="ECO:0000313" key="1">
    <source>
        <dbReference type="EMBL" id="CAG7731804.1"/>
    </source>
</evidence>
<organism evidence="1 2">
    <name type="scientific">Allacma fusca</name>
    <dbReference type="NCBI Taxonomy" id="39272"/>
    <lineage>
        <taxon>Eukaryota</taxon>
        <taxon>Metazoa</taxon>
        <taxon>Ecdysozoa</taxon>
        <taxon>Arthropoda</taxon>
        <taxon>Hexapoda</taxon>
        <taxon>Collembola</taxon>
        <taxon>Symphypleona</taxon>
        <taxon>Sminthuridae</taxon>
        <taxon>Allacma</taxon>
    </lineage>
</organism>
<name>A0A8J2K5D4_9HEXA</name>
<dbReference type="Proteomes" id="UP000708208">
    <property type="component" value="Unassembled WGS sequence"/>
</dbReference>
<reference evidence="1" key="1">
    <citation type="submission" date="2021-06" db="EMBL/GenBank/DDBJ databases">
        <authorList>
            <person name="Hodson N. C."/>
            <person name="Mongue J. A."/>
            <person name="Jaron S. K."/>
        </authorList>
    </citation>
    <scope>NUCLEOTIDE SEQUENCE</scope>
</reference>
<protein>
    <submittedName>
        <fullName evidence="1">Uncharacterized protein</fullName>
    </submittedName>
</protein>
<sequence>KLSRPPPLVIIRLRRSLSLE</sequence>
<dbReference type="AlphaFoldDB" id="A0A8J2K5D4"/>
<accession>A0A8J2K5D4</accession>
<gene>
    <name evidence="1" type="ORF">AFUS01_LOCUS20374</name>
</gene>